<evidence type="ECO:0000313" key="3">
    <source>
        <dbReference type="Proteomes" id="UP000800093"/>
    </source>
</evidence>
<gene>
    <name evidence="2" type="ORF">CC78DRAFT_569906</name>
</gene>
<evidence type="ECO:0000313" key="2">
    <source>
        <dbReference type="EMBL" id="KAF2262312.1"/>
    </source>
</evidence>
<comment type="caution">
    <text evidence="2">The sequence shown here is derived from an EMBL/GenBank/DDBJ whole genome shotgun (WGS) entry which is preliminary data.</text>
</comment>
<dbReference type="Proteomes" id="UP000800093">
    <property type="component" value="Unassembled WGS sequence"/>
</dbReference>
<accession>A0A9P4K488</accession>
<dbReference type="AlphaFoldDB" id="A0A9P4K488"/>
<feature type="region of interest" description="Disordered" evidence="1">
    <location>
        <begin position="362"/>
        <end position="386"/>
    </location>
</feature>
<keyword evidence="3" id="KW-1185">Reference proteome</keyword>
<sequence>MIAPLSEMSGNSAAPSTRLTVAPNGDLIIRLAPPAVLQTSSAGSPLVVPKFESPSILAYNGANRPRQFEFRVSRSIVTAHSDCLRATIMASPNLSIINVNDHSIRHALELWLRAVHGNADNLPQYLQATHAKHAWNAIAIGEQYGFSPQHSNAMKTWFTLFLPKRTSTGRHYQSCPASGVSVLLFRPPGSFHEIDQILRQASCHCRKVTTFDYESALESLGIWPIASAIERFTVAQIIEKLKKFEFNPDPSGCNSGACRHDFKKSVEIAIRRVNADFHGLCLNCMNRSERGVGQSKQDYFRKNSPDNGCWDMGCRFGHGHSTWRYSWMGLAADRKAISIKHQRNNEERIQKVRAAKGLRAVQSGLSGGSDESDYEDEFFDAKEETY</sequence>
<dbReference type="OrthoDB" id="268428at2759"/>
<name>A0A9P4K488_9PLEO</name>
<organism evidence="2 3">
    <name type="scientific">Lojkania enalia</name>
    <dbReference type="NCBI Taxonomy" id="147567"/>
    <lineage>
        <taxon>Eukaryota</taxon>
        <taxon>Fungi</taxon>
        <taxon>Dikarya</taxon>
        <taxon>Ascomycota</taxon>
        <taxon>Pezizomycotina</taxon>
        <taxon>Dothideomycetes</taxon>
        <taxon>Pleosporomycetidae</taxon>
        <taxon>Pleosporales</taxon>
        <taxon>Pleosporales incertae sedis</taxon>
        <taxon>Lojkania</taxon>
    </lineage>
</organism>
<proteinExistence type="predicted"/>
<reference evidence="3" key="1">
    <citation type="journal article" date="2020" name="Stud. Mycol.">
        <title>101 Dothideomycetes genomes: A test case for predicting lifestyles and emergence of pathogens.</title>
        <authorList>
            <person name="Haridas S."/>
            <person name="Albert R."/>
            <person name="Binder M."/>
            <person name="Bloem J."/>
            <person name="LaButti K."/>
            <person name="Salamov A."/>
            <person name="Andreopoulos B."/>
            <person name="Baker S."/>
            <person name="Barry K."/>
            <person name="Bills G."/>
            <person name="Bluhm B."/>
            <person name="Cannon C."/>
            <person name="Castanera R."/>
            <person name="Culley D."/>
            <person name="Daum C."/>
            <person name="Ezra D."/>
            <person name="Gonzalez J."/>
            <person name="Henrissat B."/>
            <person name="Kuo A."/>
            <person name="Liang C."/>
            <person name="Lipzen A."/>
            <person name="Lutzoni F."/>
            <person name="Magnuson J."/>
            <person name="Mondo S."/>
            <person name="Nolan M."/>
            <person name="Ohm R."/>
            <person name="Pangilinan J."/>
            <person name="Park H.-J."/>
            <person name="Ramirez L."/>
            <person name="Alfaro M."/>
            <person name="Sun H."/>
            <person name="Tritt A."/>
            <person name="Yoshinaga Y."/>
            <person name="Zwiers L.-H."/>
            <person name="Turgeon B."/>
            <person name="Goodwin S."/>
            <person name="Spatafora J."/>
            <person name="Crous P."/>
            <person name="Grigoriev I."/>
        </authorList>
    </citation>
    <scope>NUCLEOTIDE SEQUENCE [LARGE SCALE GENOMIC DNA]</scope>
    <source>
        <strain evidence="3">CBS 304.66</strain>
    </source>
</reference>
<evidence type="ECO:0000256" key="1">
    <source>
        <dbReference type="SAM" id="MobiDB-lite"/>
    </source>
</evidence>
<protein>
    <submittedName>
        <fullName evidence="2">Uncharacterized protein</fullName>
    </submittedName>
</protein>
<dbReference type="EMBL" id="ML986642">
    <property type="protein sequence ID" value="KAF2262312.1"/>
    <property type="molecule type" value="Genomic_DNA"/>
</dbReference>